<accession>G8LWV0</accession>
<dbReference type="KEGG" id="ccl:Clocl_3308"/>
<dbReference type="Pfam" id="PF21922">
    <property type="entry name" value="PBP_dimer_2"/>
    <property type="match status" value="1"/>
</dbReference>
<dbReference type="PANTHER" id="PTHR30627">
    <property type="entry name" value="PEPTIDOGLYCAN D,D-TRANSPEPTIDASE"/>
    <property type="match status" value="1"/>
</dbReference>
<dbReference type="Gene3D" id="3.40.710.10">
    <property type="entry name" value="DD-peptidase/beta-lactamase superfamily"/>
    <property type="match status" value="1"/>
</dbReference>
<dbReference type="STRING" id="720554.Clocl_3308"/>
<dbReference type="SUPFAM" id="SSF56601">
    <property type="entry name" value="beta-lactamase/transpeptidase-like"/>
    <property type="match status" value="1"/>
</dbReference>
<dbReference type="GO" id="GO:0071555">
    <property type="term" value="P:cell wall organization"/>
    <property type="evidence" value="ECO:0007669"/>
    <property type="project" value="TreeGrafter"/>
</dbReference>
<dbReference type="Pfam" id="PF00905">
    <property type="entry name" value="Transpeptidase"/>
    <property type="match status" value="1"/>
</dbReference>
<dbReference type="EMBL" id="CP003065">
    <property type="protein sequence ID" value="AEV69811.1"/>
    <property type="molecule type" value="Genomic_DNA"/>
</dbReference>
<dbReference type="GO" id="GO:0051301">
    <property type="term" value="P:cell division"/>
    <property type="evidence" value="ECO:0007669"/>
    <property type="project" value="UniProtKB-KW"/>
</dbReference>
<dbReference type="GO" id="GO:0008658">
    <property type="term" value="F:penicillin binding"/>
    <property type="evidence" value="ECO:0007669"/>
    <property type="project" value="InterPro"/>
</dbReference>
<dbReference type="InterPro" id="IPR012338">
    <property type="entry name" value="Beta-lactam/transpept-like"/>
</dbReference>
<keyword evidence="5" id="KW-1185">Reference proteome</keyword>
<evidence type="ECO:0000313" key="5">
    <source>
        <dbReference type="Proteomes" id="UP000005435"/>
    </source>
</evidence>
<keyword evidence="4" id="KW-0131">Cell cycle</keyword>
<dbReference type="InterPro" id="IPR001460">
    <property type="entry name" value="PCN-bd_Tpept"/>
</dbReference>
<dbReference type="AlphaFoldDB" id="G8LWV0"/>
<feature type="transmembrane region" description="Helical" evidence="1">
    <location>
        <begin position="7"/>
        <end position="27"/>
    </location>
</feature>
<proteinExistence type="predicted"/>
<dbReference type="eggNOG" id="COG0768">
    <property type="taxonomic scope" value="Bacteria"/>
</dbReference>
<keyword evidence="1" id="KW-1133">Transmembrane helix</keyword>
<dbReference type="HOGENOM" id="CLU_009289_1_0_9"/>
<name>G8LWV0_ACECE</name>
<dbReference type="PANTHER" id="PTHR30627:SF24">
    <property type="entry name" value="PENICILLIN-BINDING PROTEIN 4B"/>
    <property type="match status" value="1"/>
</dbReference>
<protein>
    <submittedName>
        <fullName evidence="4">Cell division protein FtsI/penicillin-binding protein 2</fullName>
    </submittedName>
</protein>
<dbReference type="InterPro" id="IPR036138">
    <property type="entry name" value="PBP_dimer_sf"/>
</dbReference>
<dbReference type="GO" id="GO:0005886">
    <property type="term" value="C:plasma membrane"/>
    <property type="evidence" value="ECO:0007669"/>
    <property type="project" value="TreeGrafter"/>
</dbReference>
<dbReference type="GO" id="GO:0071972">
    <property type="term" value="F:peptidoglycan L,D-transpeptidase activity"/>
    <property type="evidence" value="ECO:0007669"/>
    <property type="project" value="TreeGrafter"/>
</dbReference>
<dbReference type="RefSeq" id="WP_014256344.1">
    <property type="nucleotide sequence ID" value="NC_016627.1"/>
</dbReference>
<keyword evidence="1" id="KW-0472">Membrane</keyword>
<evidence type="ECO:0000259" key="2">
    <source>
        <dbReference type="Pfam" id="PF00905"/>
    </source>
</evidence>
<dbReference type="OrthoDB" id="9766847at2"/>
<dbReference type="Proteomes" id="UP000005435">
    <property type="component" value="Chromosome"/>
</dbReference>
<dbReference type="InterPro" id="IPR050515">
    <property type="entry name" value="Beta-lactam/transpept"/>
</dbReference>
<dbReference type="Gene3D" id="3.90.1310.10">
    <property type="entry name" value="Penicillin-binding protein 2a (Domain 2)"/>
    <property type="match status" value="1"/>
</dbReference>
<keyword evidence="1" id="KW-0812">Transmembrane</keyword>
<sequence length="472" mass="52236" precursor="true">MKENKKIIHVLIVICFLFFVLVGYLTYVQVFKSKEIVQNSYNRRQYQADENTVRGKILDRNGVVLAYNEENSDEQQRKYPYSSLYSHVIGYNSKVYGKSLLEASYNSYLLGLDDYTKVFNLFKSSSQDKKEGNNLLLTIDHELQKLGHELLENRNGAIVAMNPKTGEILALVSKPDFDTNEEMLAKTWKTMVESQNAPFLPRATQGLYTPGSTFKVAIAAAIIENGMDDQKFNDKGVITIDGKEISNSGKKAYGEIDLKKALAVSSNVVFAQLGVKLGQEKLQELSERLGFGNDIPFDIPVSRSQFQYDKMEQNDMAAVAIGQGKILISPLHMAMITSGIANNGIIMKPFLVSSIVSPAGKEIKSFKKEEFKKIMEPGVAAKINKMMQEVVNSGTGKKAAITGIKVAGKTGTAENELTHQKKDKEHAWFIGFAPAENPQIAVAIVLEYSGSSGGTIAAPIAKKIMEKYLKDK</sequence>
<keyword evidence="4" id="KW-0132">Cell division</keyword>
<dbReference type="InterPro" id="IPR054120">
    <property type="entry name" value="PBPA_dimer"/>
</dbReference>
<evidence type="ECO:0000259" key="3">
    <source>
        <dbReference type="Pfam" id="PF21922"/>
    </source>
</evidence>
<gene>
    <name evidence="4" type="ordered locus">Clocl_3308</name>
</gene>
<feature type="domain" description="Penicillin-binding protein transpeptidase" evidence="2">
    <location>
        <begin position="156"/>
        <end position="466"/>
    </location>
</feature>
<organism evidence="4 5">
    <name type="scientific">Acetivibrio clariflavus (strain DSM 19732 / NBRC 101661 / EBR45)</name>
    <name type="common">Clostridium clariflavum</name>
    <dbReference type="NCBI Taxonomy" id="720554"/>
    <lineage>
        <taxon>Bacteria</taxon>
        <taxon>Bacillati</taxon>
        <taxon>Bacillota</taxon>
        <taxon>Clostridia</taxon>
        <taxon>Eubacteriales</taxon>
        <taxon>Oscillospiraceae</taxon>
        <taxon>Acetivibrio</taxon>
    </lineage>
</organism>
<reference evidence="5" key="1">
    <citation type="submission" date="2011-12" db="EMBL/GenBank/DDBJ databases">
        <title>Complete sequence of Clostridium clariflavum DSM 19732.</title>
        <authorList>
            <consortium name="US DOE Joint Genome Institute"/>
            <person name="Lucas S."/>
            <person name="Han J."/>
            <person name="Lapidus A."/>
            <person name="Cheng J.-F."/>
            <person name="Goodwin L."/>
            <person name="Pitluck S."/>
            <person name="Peters L."/>
            <person name="Teshima H."/>
            <person name="Detter J.C."/>
            <person name="Han C."/>
            <person name="Tapia R."/>
            <person name="Land M."/>
            <person name="Hauser L."/>
            <person name="Kyrpides N."/>
            <person name="Ivanova N."/>
            <person name="Pagani I."/>
            <person name="Kitzmiller T."/>
            <person name="Lynd L."/>
            <person name="Izquierdo J."/>
            <person name="Woyke T."/>
        </authorList>
    </citation>
    <scope>NUCLEOTIDE SEQUENCE [LARGE SCALE GENOMIC DNA]</scope>
    <source>
        <strain evidence="5">DSM 19732 / NBRC 101661 / EBR45</strain>
    </source>
</reference>
<evidence type="ECO:0000256" key="1">
    <source>
        <dbReference type="SAM" id="Phobius"/>
    </source>
</evidence>
<feature type="domain" description="Penicillin binding protein A dimerisation" evidence="3">
    <location>
        <begin position="54"/>
        <end position="134"/>
    </location>
</feature>
<dbReference type="SUPFAM" id="SSF56519">
    <property type="entry name" value="Penicillin binding protein dimerisation domain"/>
    <property type="match status" value="1"/>
</dbReference>
<reference evidence="4 5" key="2">
    <citation type="journal article" date="2012" name="Stand. Genomic Sci.">
        <title>Complete Genome Sequence of Clostridium clariflavum DSM 19732.</title>
        <authorList>
            <person name="Izquierdo J.A."/>
            <person name="Goodwin L."/>
            <person name="Davenport K.W."/>
            <person name="Teshima H."/>
            <person name="Bruce D."/>
            <person name="Detter C."/>
            <person name="Tapia R."/>
            <person name="Han S."/>
            <person name="Land M."/>
            <person name="Hauser L."/>
            <person name="Jeffries C.D."/>
            <person name="Han J."/>
            <person name="Pitluck S."/>
            <person name="Nolan M."/>
            <person name="Chen A."/>
            <person name="Huntemann M."/>
            <person name="Mavromatis K."/>
            <person name="Mikhailova N."/>
            <person name="Liolios K."/>
            <person name="Woyke T."/>
            <person name="Lynd L.R."/>
        </authorList>
    </citation>
    <scope>NUCLEOTIDE SEQUENCE [LARGE SCALE GENOMIC DNA]</scope>
    <source>
        <strain evidence="5">DSM 19732 / NBRC 101661 / EBR45</strain>
    </source>
</reference>
<evidence type="ECO:0000313" key="4">
    <source>
        <dbReference type="EMBL" id="AEV69811.1"/>
    </source>
</evidence>